<dbReference type="AlphaFoldDB" id="A0A3B0SLR4"/>
<feature type="transmembrane region" description="Helical" evidence="1">
    <location>
        <begin position="237"/>
        <end position="260"/>
    </location>
</feature>
<evidence type="ECO:0000256" key="1">
    <source>
        <dbReference type="SAM" id="Phobius"/>
    </source>
</evidence>
<feature type="transmembrane region" description="Helical" evidence="1">
    <location>
        <begin position="26"/>
        <end position="49"/>
    </location>
</feature>
<evidence type="ECO:0000313" key="2">
    <source>
        <dbReference type="EMBL" id="VAW01649.1"/>
    </source>
</evidence>
<reference evidence="2" key="1">
    <citation type="submission" date="2018-06" db="EMBL/GenBank/DDBJ databases">
        <authorList>
            <person name="Zhirakovskaya E."/>
        </authorList>
    </citation>
    <scope>NUCLEOTIDE SEQUENCE</scope>
</reference>
<protein>
    <submittedName>
        <fullName evidence="2">Uncharacterized protein</fullName>
    </submittedName>
</protein>
<keyword evidence="1" id="KW-0472">Membrane</keyword>
<gene>
    <name evidence="2" type="ORF">MNBD_ACTINO01-993</name>
</gene>
<feature type="transmembrane region" description="Helical" evidence="1">
    <location>
        <begin position="189"/>
        <end position="210"/>
    </location>
</feature>
<name>A0A3B0SLR4_9ZZZZ</name>
<proteinExistence type="predicted"/>
<organism evidence="2">
    <name type="scientific">hydrothermal vent metagenome</name>
    <dbReference type="NCBI Taxonomy" id="652676"/>
    <lineage>
        <taxon>unclassified sequences</taxon>
        <taxon>metagenomes</taxon>
        <taxon>ecological metagenomes</taxon>
    </lineage>
</organism>
<feature type="transmembrane region" description="Helical" evidence="1">
    <location>
        <begin position="280"/>
        <end position="300"/>
    </location>
</feature>
<feature type="transmembrane region" description="Helical" evidence="1">
    <location>
        <begin position="147"/>
        <end position="169"/>
    </location>
</feature>
<dbReference type="EMBL" id="UOEI01000304">
    <property type="protein sequence ID" value="VAW01649.1"/>
    <property type="molecule type" value="Genomic_DNA"/>
</dbReference>
<accession>A0A3B0SLR4</accession>
<keyword evidence="1" id="KW-1133">Transmembrane helix</keyword>
<keyword evidence="1" id="KW-0812">Transmembrane</keyword>
<sequence>MAITFDKLVTPSQSDDYRTVLPHKNVGIGIGALGVLIGMIVLGLALSAANDLAAGGESAGRLLAIGFGLNTLALGTLKFGIAVVLIGILVRLWLRIDSVEVSVAALRPTDHAGGAPLGDIDTEYGRATVTGTPPATLPIHKMARTMWFPMVVMGPMLLIAGVVTSIVWSNNIGSTTGVAASAWTQGLQFLGEGFILAGISFLLGSILGALREGGGQVQAALGLNVTTLKMPTTAKAFVALMAAGLMIEMVQFGLYLYTLTFDTAAQIAPWWAWLGPLRELGLALLLAGIVLALATIANVLGFQFSRIRSIVATGE</sequence>
<feature type="transmembrane region" description="Helical" evidence="1">
    <location>
        <begin position="69"/>
        <end position="94"/>
    </location>
</feature>